<keyword evidence="5" id="KW-0653">Protein transport</keyword>
<dbReference type="Pfam" id="PF02096">
    <property type="entry name" value="60KD_IMP"/>
    <property type="match status" value="1"/>
</dbReference>
<evidence type="ECO:0000256" key="4">
    <source>
        <dbReference type="ARBA" id="ARBA00022692"/>
    </source>
</evidence>
<evidence type="ECO:0000256" key="2">
    <source>
        <dbReference type="ARBA" id="ARBA00022448"/>
    </source>
</evidence>
<dbReference type="AlphaFoldDB" id="A0A0V8QE26"/>
<proteinExistence type="inferred from homology"/>
<evidence type="ECO:0000256" key="6">
    <source>
        <dbReference type="ARBA" id="ARBA00022989"/>
    </source>
</evidence>
<feature type="transmembrane region" description="Helical" evidence="10">
    <location>
        <begin position="251"/>
        <end position="270"/>
    </location>
</feature>
<dbReference type="GO" id="GO:0005886">
    <property type="term" value="C:plasma membrane"/>
    <property type="evidence" value="ECO:0007669"/>
    <property type="project" value="UniProtKB-SubCell"/>
</dbReference>
<evidence type="ECO:0000313" key="13">
    <source>
        <dbReference type="Proteomes" id="UP000054874"/>
    </source>
</evidence>
<feature type="transmembrane region" description="Helical" evidence="10">
    <location>
        <begin position="12"/>
        <end position="32"/>
    </location>
</feature>
<organism evidence="12 13">
    <name type="scientific">Acetivibrio ethanolgignens</name>
    <dbReference type="NCBI Taxonomy" id="290052"/>
    <lineage>
        <taxon>Bacteria</taxon>
        <taxon>Bacillati</taxon>
        <taxon>Bacillota</taxon>
        <taxon>Clostridia</taxon>
        <taxon>Eubacteriales</taxon>
        <taxon>Oscillospiraceae</taxon>
        <taxon>Acetivibrio</taxon>
    </lineage>
</organism>
<dbReference type="InterPro" id="IPR047196">
    <property type="entry name" value="YidC_ALB_C"/>
</dbReference>
<dbReference type="PANTHER" id="PTHR12428">
    <property type="entry name" value="OXA1"/>
    <property type="match status" value="1"/>
</dbReference>
<dbReference type="InterPro" id="IPR001708">
    <property type="entry name" value="YidC/ALB3/OXA1/COX18"/>
</dbReference>
<keyword evidence="3" id="KW-1003">Cell membrane</keyword>
<keyword evidence="2" id="KW-0813">Transport</keyword>
<protein>
    <recommendedName>
        <fullName evidence="11">Membrane insertase YidC/Oxa/ALB C-terminal domain-containing protein</fullName>
    </recommendedName>
</protein>
<dbReference type="PANTHER" id="PTHR12428:SF65">
    <property type="entry name" value="CYTOCHROME C OXIDASE ASSEMBLY PROTEIN COX18, MITOCHONDRIAL"/>
    <property type="match status" value="1"/>
</dbReference>
<evidence type="ECO:0000256" key="5">
    <source>
        <dbReference type="ARBA" id="ARBA00022927"/>
    </source>
</evidence>
<feature type="transmembrane region" description="Helical" evidence="10">
    <location>
        <begin position="38"/>
        <end position="59"/>
    </location>
</feature>
<evidence type="ECO:0000313" key="12">
    <source>
        <dbReference type="EMBL" id="KSV58840.1"/>
    </source>
</evidence>
<name>A0A0V8QE26_9FIRM</name>
<evidence type="ECO:0000256" key="7">
    <source>
        <dbReference type="ARBA" id="ARBA00023136"/>
    </source>
</evidence>
<evidence type="ECO:0000256" key="1">
    <source>
        <dbReference type="ARBA" id="ARBA00004651"/>
    </source>
</evidence>
<feature type="transmembrane region" description="Helical" evidence="10">
    <location>
        <begin position="299"/>
        <end position="321"/>
    </location>
</feature>
<comment type="subcellular location">
    <subcellularLocation>
        <location evidence="1">Cell membrane</location>
        <topology evidence="1">Multi-pass membrane protein</topology>
    </subcellularLocation>
    <subcellularLocation>
        <location evidence="9">Membrane</location>
        <topology evidence="9">Multi-pass membrane protein</topology>
    </subcellularLocation>
</comment>
<dbReference type="NCBIfam" id="TIGR03592">
    <property type="entry name" value="yidC_oxa1_cterm"/>
    <property type="match status" value="1"/>
</dbReference>
<accession>A0A0V8QE26</accession>
<keyword evidence="8" id="KW-0143">Chaperone</keyword>
<evidence type="ECO:0000259" key="11">
    <source>
        <dbReference type="Pfam" id="PF02096"/>
    </source>
</evidence>
<keyword evidence="7 10" id="KW-0472">Membrane</keyword>
<dbReference type="GO" id="GO:0015031">
    <property type="term" value="P:protein transport"/>
    <property type="evidence" value="ECO:0007669"/>
    <property type="project" value="UniProtKB-KW"/>
</dbReference>
<dbReference type="GO" id="GO:0032977">
    <property type="term" value="F:membrane insertase activity"/>
    <property type="evidence" value="ECO:0007669"/>
    <property type="project" value="InterPro"/>
</dbReference>
<evidence type="ECO:0000256" key="3">
    <source>
        <dbReference type="ARBA" id="ARBA00022475"/>
    </source>
</evidence>
<dbReference type="EMBL" id="LNAM01000159">
    <property type="protein sequence ID" value="KSV58840.1"/>
    <property type="molecule type" value="Genomic_DNA"/>
</dbReference>
<dbReference type="RefSeq" id="WP_058352933.1">
    <property type="nucleotide sequence ID" value="NZ_CABMMD010000159.1"/>
</dbReference>
<feature type="domain" description="Membrane insertase YidC/Oxa/ALB C-terminal" evidence="11">
    <location>
        <begin position="40"/>
        <end position="334"/>
    </location>
</feature>
<evidence type="ECO:0000256" key="8">
    <source>
        <dbReference type="ARBA" id="ARBA00023186"/>
    </source>
</evidence>
<evidence type="ECO:0000256" key="10">
    <source>
        <dbReference type="SAM" id="Phobius"/>
    </source>
</evidence>
<dbReference type="InterPro" id="IPR028055">
    <property type="entry name" value="YidC/Oxa/ALB_C"/>
</dbReference>
<keyword evidence="13" id="KW-1185">Reference proteome</keyword>
<comment type="caution">
    <text evidence="12">The sequence shown here is derived from an EMBL/GenBank/DDBJ whole genome shotgun (WGS) entry which is preliminary data.</text>
</comment>
<dbReference type="CDD" id="cd20070">
    <property type="entry name" value="5TM_YidC_Alb3"/>
    <property type="match status" value="1"/>
</dbReference>
<dbReference type="STRING" id="290052.ASU35_11400"/>
<dbReference type="GO" id="GO:0051205">
    <property type="term" value="P:protein insertion into membrane"/>
    <property type="evidence" value="ECO:0007669"/>
    <property type="project" value="TreeGrafter"/>
</dbReference>
<keyword evidence="4 9" id="KW-0812">Transmembrane</keyword>
<keyword evidence="6 10" id="KW-1133">Transmembrane helix</keyword>
<dbReference type="Proteomes" id="UP000054874">
    <property type="component" value="Unassembled WGS sequence"/>
</dbReference>
<sequence>MISVVLTQNGGILGPIAKGLGWILNVIFEFLSNFGIENAGLCIIIFTFLVNALMIPLTIKQQKFTKLSSVMNPELQKINKKYAGKKDEASMRKVQLETQAVYEKYGANPTSGCLPLLITFPIMFALYRVIYNIPAYVGSIKSLYENIAIAMQSTNYFGIMSEYAEKFTILKSAKWDEIVNNTGKIEIPHLIDIMGQFKAADWDAVISNTNFSSIADTIQTNADRIMHINNFGFGLNIAESPMGQVLADIPIGVKVAYILIPILAIVTQMLQTKLMMAKQPNQKSGNDTMDATMKSMNTIMPLMSGFFCLSLPVGVGIYWIAGAVFRAIQQIFVNMYMDKIDVDEMIEKNRENARKKKERKGINPDASMAELAKARTSTMGDRAKMNANRLPSDYEKRDVSYKAGSIAANAHLLDRKKREEK</sequence>
<reference evidence="12 13" key="1">
    <citation type="submission" date="2015-11" db="EMBL/GenBank/DDBJ databases">
        <title>Butyribacter intestini gen. nov., sp. nov., a butyric acid-producing bacterium of the family Lachnospiraceae isolated from the human faeces.</title>
        <authorList>
            <person name="Zou Y."/>
            <person name="Xue W."/>
            <person name="Luo G."/>
            <person name="Lv M."/>
        </authorList>
    </citation>
    <scope>NUCLEOTIDE SEQUENCE [LARGE SCALE GENOMIC DNA]</scope>
    <source>
        <strain evidence="12 13">ACET-33324</strain>
    </source>
</reference>
<gene>
    <name evidence="12" type="ORF">ASU35_11400</name>
</gene>
<comment type="similarity">
    <text evidence="9">Belongs to the OXA1/ALB3/YidC family.</text>
</comment>
<evidence type="ECO:0000256" key="9">
    <source>
        <dbReference type="RuleBase" id="RU003945"/>
    </source>
</evidence>